<keyword evidence="3" id="KW-0119">Carbohydrate metabolism</keyword>
<dbReference type="InterPro" id="IPR008183">
    <property type="entry name" value="Aldose_1/G6P_1-epimerase"/>
</dbReference>
<dbReference type="AlphaFoldDB" id="A0A1G7I7Z2"/>
<comment type="similarity">
    <text evidence="1">Belongs to the aldose epimerase family.</text>
</comment>
<dbReference type="OrthoDB" id="9779408at2"/>
<dbReference type="CDD" id="cd09019">
    <property type="entry name" value="galactose_mutarotase_like"/>
    <property type="match status" value="1"/>
</dbReference>
<dbReference type="RefSeq" id="WP_090113887.1">
    <property type="nucleotide sequence ID" value="NZ_FNAT01000007.1"/>
</dbReference>
<dbReference type="PANTHER" id="PTHR10091:SF49">
    <property type="entry name" value="ALDOSE 1-EPIMERASE"/>
    <property type="match status" value="1"/>
</dbReference>
<dbReference type="EMBL" id="FNAT01000007">
    <property type="protein sequence ID" value="SDF08698.1"/>
    <property type="molecule type" value="Genomic_DNA"/>
</dbReference>
<dbReference type="PANTHER" id="PTHR10091">
    <property type="entry name" value="ALDOSE-1-EPIMERASE"/>
    <property type="match status" value="1"/>
</dbReference>
<evidence type="ECO:0000313" key="5">
    <source>
        <dbReference type="Proteomes" id="UP000198922"/>
    </source>
</evidence>
<dbReference type="STRING" id="521013.SAMN04488567_3358"/>
<dbReference type="InterPro" id="IPR014718">
    <property type="entry name" value="GH-type_carb-bd"/>
</dbReference>
<dbReference type="GO" id="GO:0030246">
    <property type="term" value="F:carbohydrate binding"/>
    <property type="evidence" value="ECO:0007669"/>
    <property type="project" value="InterPro"/>
</dbReference>
<evidence type="ECO:0000256" key="1">
    <source>
        <dbReference type="ARBA" id="ARBA00006206"/>
    </source>
</evidence>
<protein>
    <submittedName>
        <fullName evidence="4">Aldose 1-epimerase</fullName>
    </submittedName>
</protein>
<reference evidence="5" key="1">
    <citation type="submission" date="2016-10" db="EMBL/GenBank/DDBJ databases">
        <authorList>
            <person name="Varghese N."/>
            <person name="Submissions S."/>
        </authorList>
    </citation>
    <scope>NUCLEOTIDE SEQUENCE [LARGE SCALE GENOMIC DNA]</scope>
    <source>
        <strain evidence="5">DSM 21424</strain>
    </source>
</reference>
<evidence type="ECO:0000313" key="4">
    <source>
        <dbReference type="EMBL" id="SDF08698.1"/>
    </source>
</evidence>
<dbReference type="Gene3D" id="2.70.98.10">
    <property type="match status" value="1"/>
</dbReference>
<dbReference type="GO" id="GO:0006006">
    <property type="term" value="P:glucose metabolic process"/>
    <property type="evidence" value="ECO:0007669"/>
    <property type="project" value="TreeGrafter"/>
</dbReference>
<name>A0A1G7I7Z2_9RHOB</name>
<evidence type="ECO:0000256" key="2">
    <source>
        <dbReference type="ARBA" id="ARBA00023235"/>
    </source>
</evidence>
<accession>A0A1G7I7Z2</accession>
<sequence>MTPFGTTAEGRAVHRLTLAAGDLSVDLLTRGSILRAVRLEGVARNLTLGSDELADYDGAMRYFGAIVGPVANRLAGARATIDGAEYRFPANDGKALLHSGKHGTQFRLWEVTERSGDAATLVLDLPEGADGFPGNRRITARWRVTAPATLRLELEAVTDEPTLMNPVNHSYWNLAGTPDLSGHRLRVRAGHWLPTDDETLPTGEIAPTTGGAMDFRAPRDLVPGEPPLDHNFCLSRDDEALREVAELSGGGVRMRMATTAAGLQVYDGRDSDAAGLAPYAGLALEAQRWPDAARHPAFPSILLGPGETFRQTTEWRFAAD</sequence>
<dbReference type="SUPFAM" id="SSF74650">
    <property type="entry name" value="Galactose mutarotase-like"/>
    <property type="match status" value="1"/>
</dbReference>
<dbReference type="GO" id="GO:0033499">
    <property type="term" value="P:galactose catabolic process via UDP-galactose, Leloir pathway"/>
    <property type="evidence" value="ECO:0007669"/>
    <property type="project" value="TreeGrafter"/>
</dbReference>
<evidence type="ECO:0000256" key="3">
    <source>
        <dbReference type="ARBA" id="ARBA00023277"/>
    </source>
</evidence>
<dbReference type="InterPro" id="IPR047215">
    <property type="entry name" value="Galactose_mutarotase-like"/>
</dbReference>
<keyword evidence="2" id="KW-0413">Isomerase</keyword>
<dbReference type="Pfam" id="PF01263">
    <property type="entry name" value="Aldose_epim"/>
    <property type="match status" value="1"/>
</dbReference>
<gene>
    <name evidence="4" type="ORF">SAMN04488567_3358</name>
</gene>
<proteinExistence type="inferred from homology"/>
<dbReference type="GO" id="GO:0004034">
    <property type="term" value="F:aldose 1-epimerase activity"/>
    <property type="evidence" value="ECO:0007669"/>
    <property type="project" value="TreeGrafter"/>
</dbReference>
<organism evidence="4 5">
    <name type="scientific">Limimaricola pyoseonensis</name>
    <dbReference type="NCBI Taxonomy" id="521013"/>
    <lineage>
        <taxon>Bacteria</taxon>
        <taxon>Pseudomonadati</taxon>
        <taxon>Pseudomonadota</taxon>
        <taxon>Alphaproteobacteria</taxon>
        <taxon>Rhodobacterales</taxon>
        <taxon>Paracoccaceae</taxon>
        <taxon>Limimaricola</taxon>
    </lineage>
</organism>
<keyword evidence="5" id="KW-1185">Reference proteome</keyword>
<dbReference type="InterPro" id="IPR011013">
    <property type="entry name" value="Gal_mutarotase_sf_dom"/>
</dbReference>
<dbReference type="Proteomes" id="UP000198922">
    <property type="component" value="Unassembled WGS sequence"/>
</dbReference>